<evidence type="ECO:0000256" key="1">
    <source>
        <dbReference type="SAM" id="MobiDB-lite"/>
    </source>
</evidence>
<gene>
    <name evidence="2" type="ORF">CODIS_15180</name>
</gene>
<protein>
    <submittedName>
        <fullName evidence="2">Uncharacterized protein</fullName>
    </submittedName>
</protein>
<dbReference type="AlphaFoldDB" id="A0A7Z1AFN9"/>
<dbReference type="OrthoDB" id="9803470at2"/>
<proteinExistence type="predicted"/>
<sequence>MSAWQGILHIPATYLRGGFLLGANAEVRSRRFDTDAVLEKILQHDKEGFTSFYERYRGRVYRFIVRQYGTGEYGKAAYYSAWRHLVVSGLTIKTPKDLKRSFYSYLGKSVQNPGISQGTDMPSNYLPRDIEEDGNWSLVLMEHFKQLSVEKKRYFLFKHEIGISETAISRTLNVSRKDVEKGLREAESELREAMEDSGCPKKRSLERLYRESRVVKPPASWDQEIIDSFNMWLRQTEQPSQPEEAPVKSDASTGIAGKLGHFKDQVRSRFSNLGKRTHQKGNRVRKLS</sequence>
<dbReference type="Proteomes" id="UP000094769">
    <property type="component" value="Unassembled WGS sequence"/>
</dbReference>
<feature type="compositionally biased region" description="Basic residues" evidence="1">
    <location>
        <begin position="275"/>
        <end position="288"/>
    </location>
</feature>
<feature type="region of interest" description="Disordered" evidence="1">
    <location>
        <begin position="236"/>
        <end position="288"/>
    </location>
</feature>
<comment type="caution">
    <text evidence="2">The sequence shown here is derived from an EMBL/GenBank/DDBJ whole genome shotgun (WGS) entry which is preliminary data.</text>
</comment>
<accession>A0A7Z1AFN9</accession>
<dbReference type="RefSeq" id="WP_154723047.1">
    <property type="nucleotide sequence ID" value="NZ_MARB01000007.1"/>
</dbReference>
<evidence type="ECO:0000313" key="3">
    <source>
        <dbReference type="Proteomes" id="UP000094769"/>
    </source>
</evidence>
<reference evidence="2 3" key="1">
    <citation type="submission" date="2016-06" db="EMBL/GenBank/DDBJ databases">
        <title>Genome sequence of endosymbiont of Candidatus Endolucinida thiodiazotropha.</title>
        <authorList>
            <person name="Poehlein A."/>
            <person name="Koenig S."/>
            <person name="Heiden S.E."/>
            <person name="Thuermer A."/>
            <person name="Voget S."/>
            <person name="Daniel R."/>
            <person name="Markert S."/>
            <person name="Gros O."/>
            <person name="Schweder T."/>
        </authorList>
    </citation>
    <scope>NUCLEOTIDE SEQUENCE [LARGE SCALE GENOMIC DNA]</scope>
    <source>
        <strain evidence="2 3">COS</strain>
    </source>
</reference>
<evidence type="ECO:0000313" key="2">
    <source>
        <dbReference type="EMBL" id="ODJ88107.1"/>
    </source>
</evidence>
<keyword evidence="3" id="KW-1185">Reference proteome</keyword>
<organism evidence="2 3">
    <name type="scientific">Candidatus Thiodiazotropha endolucinida</name>
    <dbReference type="NCBI Taxonomy" id="1655433"/>
    <lineage>
        <taxon>Bacteria</taxon>
        <taxon>Pseudomonadati</taxon>
        <taxon>Pseudomonadota</taxon>
        <taxon>Gammaproteobacteria</taxon>
        <taxon>Chromatiales</taxon>
        <taxon>Sedimenticolaceae</taxon>
        <taxon>Candidatus Thiodiazotropha</taxon>
    </lineage>
</organism>
<dbReference type="EMBL" id="MARB01000007">
    <property type="protein sequence ID" value="ODJ88107.1"/>
    <property type="molecule type" value="Genomic_DNA"/>
</dbReference>
<name>A0A7Z1AFN9_9GAMM</name>